<evidence type="ECO:0000256" key="11">
    <source>
        <dbReference type="ARBA" id="ARBA00029855"/>
    </source>
</evidence>
<feature type="disulfide bond" evidence="13">
    <location>
        <begin position="222"/>
        <end position="265"/>
    </location>
</feature>
<dbReference type="PANTHER" id="PTHR19325">
    <property type="entry name" value="COMPLEMENT COMPONENT-RELATED SUSHI DOMAIN-CONTAINING"/>
    <property type="match status" value="1"/>
</dbReference>
<evidence type="ECO:0000313" key="16">
    <source>
        <dbReference type="EMBL" id="CAH2291920.1"/>
    </source>
</evidence>
<evidence type="ECO:0000256" key="7">
    <source>
        <dbReference type="ARBA" id="ARBA00022729"/>
    </source>
</evidence>
<keyword evidence="7 14" id="KW-0732">Signal</keyword>
<evidence type="ECO:0000256" key="8">
    <source>
        <dbReference type="ARBA" id="ARBA00022737"/>
    </source>
</evidence>
<name>A0AAD1W3A3_PELCU</name>
<evidence type="ECO:0000256" key="14">
    <source>
        <dbReference type="SAM" id="SignalP"/>
    </source>
</evidence>
<keyword evidence="4" id="KW-0964">Secreted</keyword>
<keyword evidence="8" id="KW-0677">Repeat</keyword>
<dbReference type="AlphaFoldDB" id="A0AAD1W3A3"/>
<evidence type="ECO:0000256" key="3">
    <source>
        <dbReference type="ARBA" id="ARBA00020104"/>
    </source>
</evidence>
<keyword evidence="6" id="KW-0358">Heparin-binding</keyword>
<proteinExistence type="predicted"/>
<feature type="domain" description="Sushi" evidence="15">
    <location>
        <begin position="220"/>
        <end position="279"/>
    </location>
</feature>
<dbReference type="PANTHER" id="PTHR19325:SF549">
    <property type="entry name" value="BETA-2-GLYCOPROTEIN 1"/>
    <property type="match status" value="1"/>
</dbReference>
<evidence type="ECO:0000313" key="17">
    <source>
        <dbReference type="Proteomes" id="UP001295444"/>
    </source>
</evidence>
<feature type="domain" description="Sushi" evidence="15">
    <location>
        <begin position="157"/>
        <end position="219"/>
    </location>
</feature>
<dbReference type="InterPro" id="IPR015104">
    <property type="entry name" value="Sushi_2"/>
</dbReference>
<evidence type="ECO:0000256" key="2">
    <source>
        <dbReference type="ARBA" id="ARBA00004613"/>
    </source>
</evidence>
<feature type="domain" description="Sushi" evidence="15">
    <location>
        <begin position="99"/>
        <end position="156"/>
    </location>
</feature>
<comment type="caution">
    <text evidence="13">Lacks conserved residue(s) required for the propagation of feature annotation.</text>
</comment>
<dbReference type="GO" id="GO:0005576">
    <property type="term" value="C:extracellular region"/>
    <property type="evidence" value="ECO:0007669"/>
    <property type="project" value="UniProtKB-SubCell"/>
</dbReference>
<evidence type="ECO:0000256" key="6">
    <source>
        <dbReference type="ARBA" id="ARBA00022674"/>
    </source>
</evidence>
<evidence type="ECO:0000256" key="4">
    <source>
        <dbReference type="ARBA" id="ARBA00022525"/>
    </source>
</evidence>
<evidence type="ECO:0000256" key="9">
    <source>
        <dbReference type="ARBA" id="ARBA00023157"/>
    </source>
</evidence>
<evidence type="ECO:0000259" key="15">
    <source>
        <dbReference type="PROSITE" id="PS50923"/>
    </source>
</evidence>
<feature type="signal peptide" evidence="14">
    <location>
        <begin position="1"/>
        <end position="36"/>
    </location>
</feature>
<keyword evidence="10" id="KW-0325">Glycoprotein</keyword>
<sequence length="374" mass="42180">MFNKRDLKRKHTVCRINLKMLWFLFCGLCLLNGAVGEKLCSRPREVPFATYKPLKILYEFRDAVTYSCSQGYVKESGTVRAVCLMAGNWDHATIKCAPIRCPPPSFLKNGAVRYKDFTYGSQTQFSCNKGYDLHGANESLCTETGVWSPKLPICQPITCPPPDIPKFGKLVLFTPRAGNESHYLDDITYGCLPKYALFGNESAFCTENRTWSHIPECRNVKCKRPSEIENGFMTYSPPRLYDYEEVVTYGCKPNYVLDGPKNSMCEKNGEWSLKPTCRAPCRVTTKKASVLLNGRKTHVENIANQLIQHGDVITYFCKDEKDKCSHAVDSRCQDGQFSVPSCYKDPGFFSIFSKSPSKLPLCTPQNSTQSTPLS</sequence>
<evidence type="ECO:0000256" key="10">
    <source>
        <dbReference type="ARBA" id="ARBA00023180"/>
    </source>
</evidence>
<dbReference type="Pfam" id="PF00084">
    <property type="entry name" value="Sushi"/>
    <property type="match status" value="4"/>
</dbReference>
<dbReference type="Proteomes" id="UP001295444">
    <property type="component" value="Chromosome 05"/>
</dbReference>
<keyword evidence="9 13" id="KW-1015">Disulfide bond</keyword>
<dbReference type="Gene3D" id="2.10.70.10">
    <property type="entry name" value="Complement Module, domain 1"/>
    <property type="match status" value="5"/>
</dbReference>
<comment type="subcellular location">
    <subcellularLocation>
        <location evidence="2">Secreted</location>
    </subcellularLocation>
</comment>
<dbReference type="PROSITE" id="PS50923">
    <property type="entry name" value="SUSHI"/>
    <property type="match status" value="4"/>
</dbReference>
<dbReference type="SMART" id="SM00032">
    <property type="entry name" value="CCP"/>
    <property type="match status" value="4"/>
</dbReference>
<accession>A0AAD1W3A3</accession>
<dbReference type="GO" id="GO:0008201">
    <property type="term" value="F:heparin binding"/>
    <property type="evidence" value="ECO:0007669"/>
    <property type="project" value="UniProtKB-KW"/>
</dbReference>
<feature type="disulfide bond" evidence="13">
    <location>
        <begin position="127"/>
        <end position="154"/>
    </location>
</feature>
<dbReference type="InterPro" id="IPR035976">
    <property type="entry name" value="Sushi/SCR/CCP_sf"/>
</dbReference>
<feature type="domain" description="Sushi" evidence="15">
    <location>
        <begin position="38"/>
        <end position="98"/>
    </location>
</feature>
<organism evidence="16 17">
    <name type="scientific">Pelobates cultripes</name>
    <name type="common">Western spadefoot toad</name>
    <dbReference type="NCBI Taxonomy" id="61616"/>
    <lineage>
        <taxon>Eukaryota</taxon>
        <taxon>Metazoa</taxon>
        <taxon>Chordata</taxon>
        <taxon>Craniata</taxon>
        <taxon>Vertebrata</taxon>
        <taxon>Euteleostomi</taxon>
        <taxon>Amphibia</taxon>
        <taxon>Batrachia</taxon>
        <taxon>Anura</taxon>
        <taxon>Pelobatoidea</taxon>
        <taxon>Pelobatidae</taxon>
        <taxon>Pelobates</taxon>
    </lineage>
</organism>
<dbReference type="CDD" id="cd00033">
    <property type="entry name" value="CCP"/>
    <property type="match status" value="4"/>
</dbReference>
<dbReference type="Pfam" id="PF09014">
    <property type="entry name" value="Sushi_2"/>
    <property type="match status" value="1"/>
</dbReference>
<feature type="disulfide bond" evidence="13">
    <location>
        <begin position="40"/>
        <end position="83"/>
    </location>
</feature>
<keyword evidence="5 13" id="KW-0768">Sushi</keyword>
<reference evidence="16" key="1">
    <citation type="submission" date="2022-03" db="EMBL/GenBank/DDBJ databases">
        <authorList>
            <person name="Alioto T."/>
            <person name="Alioto T."/>
            <person name="Gomez Garrido J."/>
        </authorList>
    </citation>
    <scope>NUCLEOTIDE SEQUENCE</scope>
</reference>
<dbReference type="SUPFAM" id="SSF57535">
    <property type="entry name" value="Complement control module/SCR domain"/>
    <property type="match status" value="5"/>
</dbReference>
<dbReference type="InterPro" id="IPR000436">
    <property type="entry name" value="Sushi_SCR_CCP_dom"/>
</dbReference>
<evidence type="ECO:0000256" key="1">
    <source>
        <dbReference type="ARBA" id="ARBA00003651"/>
    </source>
</evidence>
<evidence type="ECO:0000256" key="12">
    <source>
        <dbReference type="ARBA" id="ARBA00033414"/>
    </source>
</evidence>
<protein>
    <recommendedName>
        <fullName evidence="3">Beta-2-glycoprotein 1</fullName>
    </recommendedName>
    <alternativeName>
        <fullName evidence="11">Apolipoprotein H</fullName>
    </alternativeName>
    <alternativeName>
        <fullName evidence="12">Beta-2-glycoprotein I</fullName>
    </alternativeName>
</protein>
<evidence type="ECO:0000256" key="5">
    <source>
        <dbReference type="ARBA" id="ARBA00022659"/>
    </source>
</evidence>
<dbReference type="InterPro" id="IPR050350">
    <property type="entry name" value="Compl-Cell_Adhes-Reg"/>
</dbReference>
<evidence type="ECO:0000256" key="13">
    <source>
        <dbReference type="PROSITE-ProRule" id="PRU00302"/>
    </source>
</evidence>
<keyword evidence="17" id="KW-1185">Reference proteome</keyword>
<dbReference type="EMBL" id="OW240916">
    <property type="protein sequence ID" value="CAH2291920.1"/>
    <property type="molecule type" value="Genomic_DNA"/>
</dbReference>
<feature type="chain" id="PRO_5042126186" description="Beta-2-glycoprotein 1" evidence="14">
    <location>
        <begin position="37"/>
        <end position="374"/>
    </location>
</feature>
<comment type="function">
    <text evidence="1">Binds to various kinds of negatively charged substances such as heparin, phospholipids, and dextran sulfate. May prevent activation of the intrinsic blood coagulation cascade by binding to phospholipids on the surface of damaged cells.</text>
</comment>
<gene>
    <name evidence="16" type="ORF">PECUL_23A043728</name>
</gene>